<name>A0A2V3W909_9BACI</name>
<dbReference type="EMBL" id="QJJQ01000002">
    <property type="protein sequence ID" value="PXW89481.1"/>
    <property type="molecule type" value="Genomic_DNA"/>
</dbReference>
<protein>
    <submittedName>
        <fullName evidence="2">Regulatory protein YrvL</fullName>
    </submittedName>
</protein>
<proteinExistence type="predicted"/>
<accession>A0A2V3W909</accession>
<reference evidence="2 3" key="1">
    <citation type="submission" date="2018-05" db="EMBL/GenBank/DDBJ databases">
        <title>Genomic Encyclopedia of Type Strains, Phase IV (KMG-IV): sequencing the most valuable type-strain genomes for metagenomic binning, comparative biology and taxonomic classification.</title>
        <authorList>
            <person name="Goeker M."/>
        </authorList>
    </citation>
    <scope>NUCLEOTIDE SEQUENCE [LARGE SCALE GENOMIC DNA]</scope>
    <source>
        <strain evidence="2 3">DSM 28556</strain>
    </source>
</reference>
<feature type="transmembrane region" description="Helical" evidence="1">
    <location>
        <begin position="98"/>
        <end position="118"/>
    </location>
</feature>
<comment type="caution">
    <text evidence="2">The sequence shown here is derived from an EMBL/GenBank/DDBJ whole genome shotgun (WGS) entry which is preliminary data.</text>
</comment>
<gene>
    <name evidence="2" type="ORF">DFR56_102258</name>
</gene>
<evidence type="ECO:0000256" key="1">
    <source>
        <dbReference type="SAM" id="Phobius"/>
    </source>
</evidence>
<keyword evidence="1" id="KW-0812">Transmembrane</keyword>
<evidence type="ECO:0000313" key="3">
    <source>
        <dbReference type="Proteomes" id="UP000247978"/>
    </source>
</evidence>
<dbReference type="RefSeq" id="WP_110394200.1">
    <property type="nucleotide sequence ID" value="NZ_JBHUHB010000001.1"/>
</dbReference>
<keyword evidence="1" id="KW-0472">Membrane</keyword>
<organism evidence="2 3">
    <name type="scientific">Pseudogracilibacillus auburnensis</name>
    <dbReference type="NCBI Taxonomy" id="1494959"/>
    <lineage>
        <taxon>Bacteria</taxon>
        <taxon>Bacillati</taxon>
        <taxon>Bacillota</taxon>
        <taxon>Bacilli</taxon>
        <taxon>Bacillales</taxon>
        <taxon>Bacillaceae</taxon>
        <taxon>Pseudogracilibacillus</taxon>
    </lineage>
</organism>
<dbReference type="Pfam" id="PF14184">
    <property type="entry name" value="YrvL"/>
    <property type="match status" value="1"/>
</dbReference>
<dbReference type="AlphaFoldDB" id="A0A2V3W909"/>
<keyword evidence="1" id="KW-1133">Transmembrane helix</keyword>
<dbReference type="Proteomes" id="UP000247978">
    <property type="component" value="Unassembled WGS sequence"/>
</dbReference>
<dbReference type="OrthoDB" id="2885393at2"/>
<feature type="transmembrane region" description="Helical" evidence="1">
    <location>
        <begin position="20"/>
        <end position="50"/>
    </location>
</feature>
<keyword evidence="3" id="KW-1185">Reference proteome</keyword>
<sequence length="153" mass="17123">MDEHNNGSFKNKNLKEKTTTIIGFTLFIVLVIGFVLGIFFFGFAGVFTLLGVHYESIWSLLIFVVSFFILGIIVDLFFDAMAKLTVENITENVNAFLIQLLFGFASNWLVLFIVDALMESITLSLKTKLIVALLLGVLEPVFDNQKSVSENES</sequence>
<feature type="transmembrane region" description="Helical" evidence="1">
    <location>
        <begin position="57"/>
        <end position="78"/>
    </location>
</feature>
<evidence type="ECO:0000313" key="2">
    <source>
        <dbReference type="EMBL" id="PXW89481.1"/>
    </source>
</evidence>
<dbReference type="InterPro" id="IPR025912">
    <property type="entry name" value="YrvL"/>
</dbReference>